<comment type="subcellular location">
    <subcellularLocation>
        <location evidence="6">Membrane</location>
        <topology evidence="6">Single-pass membrane protein</topology>
    </subcellularLocation>
    <subcellularLocation>
        <location evidence="6">Endoplasmic reticulum membrane</location>
        <topology evidence="6">Single-pass membrane protein</topology>
    </subcellularLocation>
</comment>
<evidence type="ECO:0000256" key="4">
    <source>
        <dbReference type="ARBA" id="ARBA00022989"/>
    </source>
</evidence>
<dbReference type="Pfam" id="PF06624">
    <property type="entry name" value="RAMP4"/>
    <property type="match status" value="1"/>
</dbReference>
<gene>
    <name evidence="7" type="ORF">VMCG_04691</name>
</gene>
<dbReference type="AlphaFoldDB" id="A0A423WRK4"/>
<accession>A0A423WRK4</accession>
<evidence type="ECO:0000256" key="2">
    <source>
        <dbReference type="ARBA" id="ARBA00022692"/>
    </source>
</evidence>
<dbReference type="OrthoDB" id="16679at2759"/>
<name>A0A423WRK4_9PEZI</name>
<proteinExistence type="inferred from homology"/>
<keyword evidence="2 6" id="KW-0812">Transmembrane</keyword>
<comment type="function">
    <text evidence="6">Interacts with target proteins during translocation into the lumen of the endoplasmic reticulum. Protects unfolded target proteins against degradation and facilitate correct glycosylation.</text>
</comment>
<reference evidence="7 8" key="1">
    <citation type="submission" date="2015-09" db="EMBL/GenBank/DDBJ databases">
        <title>Host preference determinants of Valsa canker pathogens revealed by comparative genomics.</title>
        <authorList>
            <person name="Yin Z."/>
            <person name="Huang L."/>
        </authorList>
    </citation>
    <scope>NUCLEOTIDE SEQUENCE [LARGE SCALE GENOMIC DNA]</scope>
    <source>
        <strain evidence="7 8">03-1</strain>
    </source>
</reference>
<dbReference type="Proteomes" id="UP000283895">
    <property type="component" value="Unassembled WGS sequence"/>
</dbReference>
<evidence type="ECO:0000256" key="3">
    <source>
        <dbReference type="ARBA" id="ARBA00022824"/>
    </source>
</evidence>
<evidence type="ECO:0000256" key="6">
    <source>
        <dbReference type="RuleBase" id="RU364120"/>
    </source>
</evidence>
<sequence>MVRKAPSPPSYAQPRRIERVPVPGAPHRISVTPRLIMILFRRANLKFAKQNEAKMGKSEEEVKKMIKKETAKAPISPFWLGILGFVVFGGIIFEVISRVFFGSR</sequence>
<feature type="transmembrane region" description="Helical" evidence="6">
    <location>
        <begin position="78"/>
        <end position="101"/>
    </location>
</feature>
<comment type="similarity">
    <text evidence="1 6">Belongs to the RAMP4 family.</text>
</comment>
<dbReference type="GO" id="GO:0005789">
    <property type="term" value="C:endoplasmic reticulum membrane"/>
    <property type="evidence" value="ECO:0007669"/>
    <property type="project" value="UniProtKB-SubCell"/>
</dbReference>
<dbReference type="EMBL" id="LKEA01000011">
    <property type="protein sequence ID" value="ROW06057.1"/>
    <property type="molecule type" value="Genomic_DNA"/>
</dbReference>
<keyword evidence="3 6" id="KW-0256">Endoplasmic reticulum</keyword>
<evidence type="ECO:0000256" key="5">
    <source>
        <dbReference type="ARBA" id="ARBA00023136"/>
    </source>
</evidence>
<comment type="caution">
    <text evidence="7">The sequence shown here is derived from an EMBL/GenBank/DDBJ whole genome shotgun (WGS) entry which is preliminary data.</text>
</comment>
<dbReference type="InterPro" id="IPR010580">
    <property type="entry name" value="ER_stress-assoc"/>
</dbReference>
<evidence type="ECO:0000313" key="7">
    <source>
        <dbReference type="EMBL" id="ROW06057.1"/>
    </source>
</evidence>
<keyword evidence="8" id="KW-1185">Reference proteome</keyword>
<evidence type="ECO:0000313" key="8">
    <source>
        <dbReference type="Proteomes" id="UP000283895"/>
    </source>
</evidence>
<keyword evidence="5 6" id="KW-0472">Membrane</keyword>
<keyword evidence="4 6" id="KW-1133">Transmembrane helix</keyword>
<evidence type="ECO:0000256" key="1">
    <source>
        <dbReference type="ARBA" id="ARBA00005500"/>
    </source>
</evidence>
<organism evidence="7 8">
    <name type="scientific">Cytospora schulzeri</name>
    <dbReference type="NCBI Taxonomy" id="448051"/>
    <lineage>
        <taxon>Eukaryota</taxon>
        <taxon>Fungi</taxon>
        <taxon>Dikarya</taxon>
        <taxon>Ascomycota</taxon>
        <taxon>Pezizomycotina</taxon>
        <taxon>Sordariomycetes</taxon>
        <taxon>Sordariomycetidae</taxon>
        <taxon>Diaporthales</taxon>
        <taxon>Cytosporaceae</taxon>
        <taxon>Cytospora</taxon>
    </lineage>
</organism>
<protein>
    <recommendedName>
        <fullName evidence="6">Stress-associated endoplasmic reticulum protein</fullName>
    </recommendedName>
</protein>